<proteinExistence type="predicted"/>
<dbReference type="RefSeq" id="WP_207692708.1">
    <property type="nucleotide sequence ID" value="NZ_CP061799.1"/>
</dbReference>
<keyword evidence="1" id="KW-0472">Membrane</keyword>
<gene>
    <name evidence="2" type="ORF">dnl_07480</name>
</gene>
<keyword evidence="1" id="KW-1133">Transmembrane helix</keyword>
<feature type="transmembrane region" description="Helical" evidence="1">
    <location>
        <begin position="31"/>
        <end position="51"/>
    </location>
</feature>
<keyword evidence="1" id="KW-0812">Transmembrane</keyword>
<dbReference type="Proteomes" id="UP000663720">
    <property type="component" value="Chromosome"/>
</dbReference>
<protein>
    <submittedName>
        <fullName evidence="2">Uncharacterized protein</fullName>
    </submittedName>
</protein>
<evidence type="ECO:0000256" key="1">
    <source>
        <dbReference type="SAM" id="Phobius"/>
    </source>
</evidence>
<evidence type="ECO:0000313" key="3">
    <source>
        <dbReference type="Proteomes" id="UP000663720"/>
    </source>
</evidence>
<accession>A0A975GEV6</accession>
<evidence type="ECO:0000313" key="2">
    <source>
        <dbReference type="EMBL" id="QTA78524.1"/>
    </source>
</evidence>
<sequence>MVRFNIFVMRAVLGAVFAVVLSRIFHPEFNIAYVAAFAVLLVGMAYGLEYWRNKKSKKG</sequence>
<organism evidence="2 3">
    <name type="scientific">Desulfonema limicola</name>
    <dbReference type="NCBI Taxonomy" id="45656"/>
    <lineage>
        <taxon>Bacteria</taxon>
        <taxon>Pseudomonadati</taxon>
        <taxon>Thermodesulfobacteriota</taxon>
        <taxon>Desulfobacteria</taxon>
        <taxon>Desulfobacterales</taxon>
        <taxon>Desulfococcaceae</taxon>
        <taxon>Desulfonema</taxon>
    </lineage>
</organism>
<reference evidence="2" key="1">
    <citation type="journal article" date="2021" name="Microb. Physiol.">
        <title>Proteogenomic Insights into the Physiology of Marine, Sulfate-Reducing, Filamentous Desulfonema limicola and Desulfonema magnum.</title>
        <authorList>
            <person name="Schnaars V."/>
            <person name="Wohlbrand L."/>
            <person name="Scheve S."/>
            <person name="Hinrichs C."/>
            <person name="Reinhardt R."/>
            <person name="Rabus R."/>
        </authorList>
    </citation>
    <scope>NUCLEOTIDE SEQUENCE</scope>
    <source>
        <strain evidence="2">5ac10</strain>
    </source>
</reference>
<dbReference type="KEGG" id="dli:dnl_07480"/>
<name>A0A975GEV6_9BACT</name>
<keyword evidence="3" id="KW-1185">Reference proteome</keyword>
<dbReference type="EMBL" id="CP061799">
    <property type="protein sequence ID" value="QTA78524.1"/>
    <property type="molecule type" value="Genomic_DNA"/>
</dbReference>
<dbReference type="AlphaFoldDB" id="A0A975GEV6"/>
<feature type="transmembrane region" description="Helical" evidence="1">
    <location>
        <begin position="7"/>
        <end position="25"/>
    </location>
</feature>